<protein>
    <submittedName>
        <fullName evidence="4">Integrase-like protein</fullName>
    </submittedName>
</protein>
<keyword evidence="5" id="KW-1185">Reference proteome</keyword>
<evidence type="ECO:0000259" key="2">
    <source>
        <dbReference type="Pfam" id="PF00665"/>
    </source>
</evidence>
<dbReference type="GO" id="GO:0015074">
    <property type="term" value="P:DNA integration"/>
    <property type="evidence" value="ECO:0007669"/>
    <property type="project" value="InterPro"/>
</dbReference>
<sequence length="202" mass="24425">MKYRVIYRFKDKYPITLMCSFFDVSRSGYYSWLRKKDQENKDMVLVEKITICQEKSKKTYGYRRVRIWLLRKHGLLVNHKALLRIMNQYNLLSEVRRRRKYKKYSQEVHRYGNLLNRDFQASQPNQKWVTDISYIHTGQGVLYLSMVKDLYDGFIVHFETGTEQTVNLVTKTVQMAVKKRRGRSWTCTPQRPRVSIYFHGIF</sequence>
<gene>
    <name evidence="4" type="ORF">EDD73_11223</name>
</gene>
<dbReference type="PANTHER" id="PTHR46889:SF4">
    <property type="entry name" value="TRANSPOSASE INSO FOR INSERTION SEQUENCE ELEMENT IS911B-RELATED"/>
    <property type="match status" value="1"/>
</dbReference>
<reference evidence="4 5" key="1">
    <citation type="submission" date="2019-03" db="EMBL/GenBank/DDBJ databases">
        <title>Genomic Encyclopedia of Type Strains, Phase IV (KMG-IV): sequencing the most valuable type-strain genomes for metagenomic binning, comparative biology and taxonomic classification.</title>
        <authorList>
            <person name="Goeker M."/>
        </authorList>
    </citation>
    <scope>NUCLEOTIDE SEQUENCE [LARGE SCALE GENOMIC DNA]</scope>
    <source>
        <strain evidence="4 5">DSM 11170</strain>
    </source>
</reference>
<evidence type="ECO:0000313" key="5">
    <source>
        <dbReference type="Proteomes" id="UP000294813"/>
    </source>
</evidence>
<evidence type="ECO:0000313" key="4">
    <source>
        <dbReference type="EMBL" id="TCP64062.1"/>
    </source>
</evidence>
<feature type="domain" description="Integrase catalytic" evidence="2">
    <location>
        <begin position="122"/>
        <end position="183"/>
    </location>
</feature>
<dbReference type="Pfam" id="PF13276">
    <property type="entry name" value="HTH_21"/>
    <property type="match status" value="1"/>
</dbReference>
<dbReference type="Proteomes" id="UP000294813">
    <property type="component" value="Unassembled WGS sequence"/>
</dbReference>
<evidence type="ECO:0000256" key="1">
    <source>
        <dbReference type="ARBA" id="ARBA00002286"/>
    </source>
</evidence>
<dbReference type="AlphaFoldDB" id="A0A4R2RJN3"/>
<evidence type="ECO:0000259" key="3">
    <source>
        <dbReference type="Pfam" id="PF13276"/>
    </source>
</evidence>
<dbReference type="InterPro" id="IPR036397">
    <property type="entry name" value="RNaseH_sf"/>
</dbReference>
<dbReference type="InterPro" id="IPR048020">
    <property type="entry name" value="Transpos_IS3"/>
</dbReference>
<accession>A0A4R2RJN3</accession>
<dbReference type="InterPro" id="IPR001584">
    <property type="entry name" value="Integrase_cat-core"/>
</dbReference>
<comment type="function">
    <text evidence="1">Involved in the transposition of the insertion sequence.</text>
</comment>
<dbReference type="Pfam" id="PF00665">
    <property type="entry name" value="rve"/>
    <property type="match status" value="1"/>
</dbReference>
<dbReference type="SUPFAM" id="SSF53098">
    <property type="entry name" value="Ribonuclease H-like"/>
    <property type="match status" value="1"/>
</dbReference>
<dbReference type="InterPro" id="IPR012337">
    <property type="entry name" value="RNaseH-like_sf"/>
</dbReference>
<organism evidence="4 5">
    <name type="scientific">Heliophilum fasciatum</name>
    <dbReference type="NCBI Taxonomy" id="35700"/>
    <lineage>
        <taxon>Bacteria</taxon>
        <taxon>Bacillati</taxon>
        <taxon>Bacillota</taxon>
        <taxon>Clostridia</taxon>
        <taxon>Eubacteriales</taxon>
        <taxon>Heliobacteriaceae</taxon>
        <taxon>Heliophilum</taxon>
    </lineage>
</organism>
<feature type="domain" description="HTH-like" evidence="3">
    <location>
        <begin position="45"/>
        <end position="99"/>
    </location>
</feature>
<dbReference type="Gene3D" id="3.30.420.10">
    <property type="entry name" value="Ribonuclease H-like superfamily/Ribonuclease H"/>
    <property type="match status" value="1"/>
</dbReference>
<dbReference type="NCBIfam" id="NF033516">
    <property type="entry name" value="transpos_IS3"/>
    <property type="match status" value="1"/>
</dbReference>
<dbReference type="EMBL" id="SLXT01000012">
    <property type="protein sequence ID" value="TCP64062.1"/>
    <property type="molecule type" value="Genomic_DNA"/>
</dbReference>
<dbReference type="GO" id="GO:0003676">
    <property type="term" value="F:nucleic acid binding"/>
    <property type="evidence" value="ECO:0007669"/>
    <property type="project" value="InterPro"/>
</dbReference>
<name>A0A4R2RJN3_9FIRM</name>
<dbReference type="InterPro" id="IPR025948">
    <property type="entry name" value="HTH-like_dom"/>
</dbReference>
<dbReference type="InterPro" id="IPR050900">
    <property type="entry name" value="Transposase_IS3/IS150/IS904"/>
</dbReference>
<proteinExistence type="predicted"/>
<comment type="caution">
    <text evidence="4">The sequence shown here is derived from an EMBL/GenBank/DDBJ whole genome shotgun (WGS) entry which is preliminary data.</text>
</comment>
<dbReference type="RefSeq" id="WP_165876390.1">
    <property type="nucleotide sequence ID" value="NZ_JAOQNU010000026.1"/>
</dbReference>
<dbReference type="PANTHER" id="PTHR46889">
    <property type="entry name" value="TRANSPOSASE INSF FOR INSERTION SEQUENCE IS3B-RELATED"/>
    <property type="match status" value="1"/>
</dbReference>